<evidence type="ECO:0000256" key="2">
    <source>
        <dbReference type="ARBA" id="ARBA00022630"/>
    </source>
</evidence>
<reference evidence="7" key="1">
    <citation type="submission" date="2022-07" db="EMBL/GenBank/DDBJ databases">
        <title>Fungi with potential for degradation of polypropylene.</title>
        <authorList>
            <person name="Gostincar C."/>
        </authorList>
    </citation>
    <scope>NUCLEOTIDE SEQUENCE</scope>
    <source>
        <strain evidence="7">EXF-13287</strain>
    </source>
</reference>
<comment type="caution">
    <text evidence="7">The sequence shown here is derived from an EMBL/GenBank/DDBJ whole genome shotgun (WGS) entry which is preliminary data.</text>
</comment>
<dbReference type="InterPro" id="IPR050416">
    <property type="entry name" value="FAD-linked_Oxidoreductase"/>
</dbReference>
<dbReference type="InterPro" id="IPR016169">
    <property type="entry name" value="FAD-bd_PCMH_sub2"/>
</dbReference>
<keyword evidence="4" id="KW-0560">Oxidoreductase</keyword>
<dbReference type="PANTHER" id="PTHR42973">
    <property type="entry name" value="BINDING OXIDOREDUCTASE, PUTATIVE (AFU_ORTHOLOGUE AFUA_1G17690)-RELATED"/>
    <property type="match status" value="1"/>
</dbReference>
<evidence type="ECO:0000256" key="1">
    <source>
        <dbReference type="ARBA" id="ARBA00005466"/>
    </source>
</evidence>
<keyword evidence="5" id="KW-0732">Signal</keyword>
<dbReference type="GO" id="GO:0071949">
    <property type="term" value="F:FAD binding"/>
    <property type="evidence" value="ECO:0007669"/>
    <property type="project" value="InterPro"/>
</dbReference>
<dbReference type="SUPFAM" id="SSF56176">
    <property type="entry name" value="FAD-binding/transporter-associated domain-like"/>
    <property type="match status" value="1"/>
</dbReference>
<dbReference type="Proteomes" id="UP001174691">
    <property type="component" value="Unassembled WGS sequence"/>
</dbReference>
<protein>
    <submittedName>
        <fullName evidence="7">FAD binding domain protein</fullName>
    </submittedName>
</protein>
<accession>A0AA38R772</accession>
<dbReference type="Pfam" id="PF01565">
    <property type="entry name" value="FAD_binding_4"/>
    <property type="match status" value="1"/>
</dbReference>
<feature type="chain" id="PRO_5041238117" evidence="5">
    <location>
        <begin position="23"/>
        <end position="499"/>
    </location>
</feature>
<dbReference type="InterPro" id="IPR036318">
    <property type="entry name" value="FAD-bd_PCMH-like_sf"/>
</dbReference>
<dbReference type="GO" id="GO:0016491">
    <property type="term" value="F:oxidoreductase activity"/>
    <property type="evidence" value="ECO:0007669"/>
    <property type="project" value="UniProtKB-KW"/>
</dbReference>
<name>A0AA38R772_9PEZI</name>
<evidence type="ECO:0000256" key="4">
    <source>
        <dbReference type="ARBA" id="ARBA00023002"/>
    </source>
</evidence>
<dbReference type="InterPro" id="IPR016166">
    <property type="entry name" value="FAD-bd_PCMH"/>
</dbReference>
<dbReference type="AlphaFoldDB" id="A0AA38R772"/>
<dbReference type="InterPro" id="IPR006094">
    <property type="entry name" value="Oxid_FAD_bind_N"/>
</dbReference>
<evidence type="ECO:0000259" key="6">
    <source>
        <dbReference type="PROSITE" id="PS51387"/>
    </source>
</evidence>
<proteinExistence type="inferred from homology"/>
<feature type="domain" description="FAD-binding PCMH-type" evidence="6">
    <location>
        <begin position="61"/>
        <end position="232"/>
    </location>
</feature>
<organism evidence="7 8">
    <name type="scientific">Coniochaeta hoffmannii</name>
    <dbReference type="NCBI Taxonomy" id="91930"/>
    <lineage>
        <taxon>Eukaryota</taxon>
        <taxon>Fungi</taxon>
        <taxon>Dikarya</taxon>
        <taxon>Ascomycota</taxon>
        <taxon>Pezizomycotina</taxon>
        <taxon>Sordariomycetes</taxon>
        <taxon>Sordariomycetidae</taxon>
        <taxon>Coniochaetales</taxon>
        <taxon>Coniochaetaceae</taxon>
        <taxon>Coniochaeta</taxon>
    </lineage>
</organism>
<evidence type="ECO:0000313" key="7">
    <source>
        <dbReference type="EMBL" id="KAJ9138014.1"/>
    </source>
</evidence>
<keyword evidence="3" id="KW-0274">FAD</keyword>
<dbReference type="EMBL" id="JANBVN010000151">
    <property type="protein sequence ID" value="KAJ9138014.1"/>
    <property type="molecule type" value="Genomic_DNA"/>
</dbReference>
<comment type="similarity">
    <text evidence="1">Belongs to the oxygen-dependent FAD-linked oxidoreductase family.</text>
</comment>
<evidence type="ECO:0000256" key="3">
    <source>
        <dbReference type="ARBA" id="ARBA00022827"/>
    </source>
</evidence>
<evidence type="ECO:0000313" key="8">
    <source>
        <dbReference type="Proteomes" id="UP001174691"/>
    </source>
</evidence>
<gene>
    <name evidence="7" type="ORF">NKR19_g7998</name>
</gene>
<dbReference type="Gene3D" id="3.30.465.10">
    <property type="match status" value="1"/>
</dbReference>
<sequence>MVLPSAFRTIAAGLFLLESAKADPGDTNSCTKLVESLPGLVYLPDTPNYTSLNTNRWSNTSILTPNCIVTPACAQEVSTIVKTLVCDGTSFSIKSGGHNPNPKFNNIDNGVTVDLKLLNEASISADRTYVTLGAGTTMGQAYGAFSNESIAFPGGICDGVGVGGISTGGGQSFFLPKLGWFVDNVLDYEIVLASGAIVNANQASNSDLFKALKGGSTNFGIVTKVKVAAFAHDGLWGGQIVVPATNATTQQVMKDFTDFTTANNEDVDTAIMIVGLYSPGGIRIINVGLASTNGTENPPILAPFLALQPQVLNTIAHKPLADFVHEVTQPMPDGYRMLTATTTFVNDLETLTQVQAATDAIYEEIKDPVPNLDWMFSYNPQPEVMMDHAATRGGNSLGLGSLKHDQTLYWLIPRYTDASSDAIMHDAAARWYDEVSNITAKLGTADPFLYLNHAGYFQKPLCATGAENVNYMKTVAEKYDPQQVFQRLVPGGHKLSTEC</sequence>
<dbReference type="PROSITE" id="PS51387">
    <property type="entry name" value="FAD_PCMH"/>
    <property type="match status" value="1"/>
</dbReference>
<dbReference type="PANTHER" id="PTHR42973:SF53">
    <property type="entry name" value="FAD-BINDING PCMH-TYPE DOMAIN-CONTAINING PROTEIN-RELATED"/>
    <property type="match status" value="1"/>
</dbReference>
<keyword evidence="8" id="KW-1185">Reference proteome</keyword>
<evidence type="ECO:0000256" key="5">
    <source>
        <dbReference type="SAM" id="SignalP"/>
    </source>
</evidence>
<feature type="signal peptide" evidence="5">
    <location>
        <begin position="1"/>
        <end position="22"/>
    </location>
</feature>
<keyword evidence="2" id="KW-0285">Flavoprotein</keyword>